<evidence type="ECO:0008006" key="11">
    <source>
        <dbReference type="Google" id="ProtNLM"/>
    </source>
</evidence>
<keyword evidence="5" id="KW-0999">Mitochondrion inner membrane</keyword>
<comment type="pathway">
    <text evidence="2">Energy metabolism; oxidative phosphorylation.</text>
</comment>
<evidence type="ECO:0000256" key="5">
    <source>
        <dbReference type="ARBA" id="ARBA00022792"/>
    </source>
</evidence>
<dbReference type="PANTHER" id="PTHR48416">
    <property type="entry name" value="CYTOCHROME C OXIDASE SUBUNIT 6C"/>
    <property type="match status" value="1"/>
</dbReference>
<dbReference type="PANTHER" id="PTHR48416:SF1">
    <property type="entry name" value="CYTOCHROME C OXIDASE SUBUNIT 6C"/>
    <property type="match status" value="1"/>
</dbReference>
<sequence>MSDAVSKTPKPQLRGLLHNQIKRNLIWACGMCFVAAVAQKFLVNDHRQNIYAEFYKKYDINKEFNKIRNKGLFDSCEPDN</sequence>
<dbReference type="EMBL" id="JALNTZ010000006">
    <property type="protein sequence ID" value="KAJ3648652.1"/>
    <property type="molecule type" value="Genomic_DNA"/>
</dbReference>
<keyword evidence="7" id="KW-0496">Mitochondrion</keyword>
<evidence type="ECO:0000256" key="6">
    <source>
        <dbReference type="ARBA" id="ARBA00022989"/>
    </source>
</evidence>
<evidence type="ECO:0000256" key="4">
    <source>
        <dbReference type="ARBA" id="ARBA00022692"/>
    </source>
</evidence>
<keyword evidence="10" id="KW-1185">Reference proteome</keyword>
<dbReference type="Gene3D" id="4.10.93.10">
    <property type="entry name" value="Mitochondrial cytochrome c oxidase subunit VIc/VIIs"/>
    <property type="match status" value="1"/>
</dbReference>
<protein>
    <recommendedName>
        <fullName evidence="11">Mitochondrial cytochrome c oxidase subunit VIc/VIIs domain-containing protein</fullName>
    </recommendedName>
</protein>
<dbReference type="InterPro" id="IPR037169">
    <property type="entry name" value="Cytochrome_c_oxidase_VIc_sf"/>
</dbReference>
<dbReference type="Pfam" id="PF02937">
    <property type="entry name" value="COX6C"/>
    <property type="match status" value="1"/>
</dbReference>
<dbReference type="InterPro" id="IPR034884">
    <property type="entry name" value="Cytochrome_c_oxidase_VIc/VIIs"/>
</dbReference>
<comment type="caution">
    <text evidence="9">The sequence shown here is derived from an EMBL/GenBank/DDBJ whole genome shotgun (WGS) entry which is preliminary data.</text>
</comment>
<keyword evidence="4" id="KW-0812">Transmembrane</keyword>
<organism evidence="9 10">
    <name type="scientific">Zophobas morio</name>
    <dbReference type="NCBI Taxonomy" id="2755281"/>
    <lineage>
        <taxon>Eukaryota</taxon>
        <taxon>Metazoa</taxon>
        <taxon>Ecdysozoa</taxon>
        <taxon>Arthropoda</taxon>
        <taxon>Hexapoda</taxon>
        <taxon>Insecta</taxon>
        <taxon>Pterygota</taxon>
        <taxon>Neoptera</taxon>
        <taxon>Endopterygota</taxon>
        <taxon>Coleoptera</taxon>
        <taxon>Polyphaga</taxon>
        <taxon>Cucujiformia</taxon>
        <taxon>Tenebrionidae</taxon>
        <taxon>Zophobas</taxon>
    </lineage>
</organism>
<dbReference type="InterPro" id="IPR051389">
    <property type="entry name" value="Cytochrome_c_oxidase_VIc"/>
</dbReference>
<evidence type="ECO:0000256" key="7">
    <source>
        <dbReference type="ARBA" id="ARBA00023128"/>
    </source>
</evidence>
<evidence type="ECO:0000313" key="9">
    <source>
        <dbReference type="EMBL" id="KAJ3648652.1"/>
    </source>
</evidence>
<dbReference type="SUPFAM" id="SSF81415">
    <property type="entry name" value="Mitochondrial cytochrome c oxidase subunit VIc"/>
    <property type="match status" value="1"/>
</dbReference>
<keyword evidence="8" id="KW-0472">Membrane</keyword>
<keyword evidence="6" id="KW-1133">Transmembrane helix</keyword>
<dbReference type="Proteomes" id="UP001168821">
    <property type="component" value="Unassembled WGS sequence"/>
</dbReference>
<dbReference type="GO" id="GO:0005743">
    <property type="term" value="C:mitochondrial inner membrane"/>
    <property type="evidence" value="ECO:0007669"/>
    <property type="project" value="UniProtKB-SubCell"/>
</dbReference>
<accession>A0AA38MAB6</accession>
<evidence type="ECO:0000256" key="2">
    <source>
        <dbReference type="ARBA" id="ARBA00004673"/>
    </source>
</evidence>
<evidence type="ECO:0000256" key="1">
    <source>
        <dbReference type="ARBA" id="ARBA00004434"/>
    </source>
</evidence>
<dbReference type="AlphaFoldDB" id="A0AA38MAB6"/>
<proteinExistence type="inferred from homology"/>
<evidence type="ECO:0000256" key="8">
    <source>
        <dbReference type="ARBA" id="ARBA00023136"/>
    </source>
</evidence>
<comment type="subcellular location">
    <subcellularLocation>
        <location evidence="1">Mitochondrion inner membrane</location>
        <topology evidence="1">Single-pass membrane protein</topology>
    </subcellularLocation>
</comment>
<gene>
    <name evidence="9" type="ORF">Zmor_020440</name>
</gene>
<evidence type="ECO:0000313" key="10">
    <source>
        <dbReference type="Proteomes" id="UP001168821"/>
    </source>
</evidence>
<reference evidence="9" key="1">
    <citation type="journal article" date="2023" name="G3 (Bethesda)">
        <title>Whole genome assemblies of Zophobas morio and Tenebrio molitor.</title>
        <authorList>
            <person name="Kaur S."/>
            <person name="Stinson S.A."/>
            <person name="diCenzo G.C."/>
        </authorList>
    </citation>
    <scope>NUCLEOTIDE SEQUENCE</scope>
    <source>
        <strain evidence="9">QUZm001</strain>
    </source>
</reference>
<evidence type="ECO:0000256" key="3">
    <source>
        <dbReference type="ARBA" id="ARBA00007204"/>
    </source>
</evidence>
<name>A0AA38MAB6_9CUCU</name>
<dbReference type="CDD" id="cd22901">
    <property type="entry name" value="CcO_VIc"/>
    <property type="match status" value="1"/>
</dbReference>
<comment type="similarity">
    <text evidence="3">Belongs to the cytochrome c oxidase subunit 6c family.</text>
</comment>